<proteinExistence type="predicted"/>
<gene>
    <name evidence="2" type="ORF">B0681_03135</name>
</gene>
<organism evidence="2 3">
    <name type="scientific">Moraxella porci DSM 25326</name>
    <dbReference type="NCBI Taxonomy" id="573983"/>
    <lineage>
        <taxon>Bacteria</taxon>
        <taxon>Pseudomonadati</taxon>
        <taxon>Pseudomonadota</taxon>
        <taxon>Gammaproteobacteria</taxon>
        <taxon>Moraxellales</taxon>
        <taxon>Moraxellaceae</taxon>
        <taxon>Moraxella</taxon>
    </lineage>
</organism>
<keyword evidence="3" id="KW-1185">Reference proteome</keyword>
<evidence type="ECO:0000313" key="3">
    <source>
        <dbReference type="Proteomes" id="UP000190683"/>
    </source>
</evidence>
<dbReference type="Pfam" id="PF11726">
    <property type="entry name" value="YagK_YfjJ_C"/>
    <property type="match status" value="1"/>
</dbReference>
<dbReference type="RefSeq" id="WP_078317297.1">
    <property type="nucleotide sequence ID" value="NZ_MUYV01000002.1"/>
</dbReference>
<evidence type="ECO:0000259" key="1">
    <source>
        <dbReference type="Pfam" id="PF11726"/>
    </source>
</evidence>
<feature type="domain" description="YagK/YfjJ C-terminal" evidence="1">
    <location>
        <begin position="126"/>
        <end position="288"/>
    </location>
</feature>
<sequence length="302" mass="34928">MSINQNPNAILVKIYQICESLLKPNKDEIALQEIQNDLNRCYPLFMSQMNADWEYCTPIQKLIEISQSIACSSDCSDKILWDDDSVNKLAVLYNQGYSPKEYQEKISKSEKKNSQSLENYLTALITSYARLLFVRVDLKYCSDANVGVEQFAQDMYRLRYQIGRKRSCFKHLKGHVWAIEQSSKTGSYHCHLLLIYDGNKKNKDWYAASQVGEKWSEITGNKGCHYNCHDNERIDRFKQLGTLGIGMIHRSNQIQVLNAIKAAKYLTKPDKYDQHPFVKTKGMRTFGHGTFKLKQHNQSVRG</sequence>
<accession>A0A1T0CUW4</accession>
<dbReference type="Proteomes" id="UP000190683">
    <property type="component" value="Unassembled WGS sequence"/>
</dbReference>
<dbReference type="EMBL" id="MUYV01000002">
    <property type="protein sequence ID" value="OOS26148.1"/>
    <property type="molecule type" value="Genomic_DNA"/>
</dbReference>
<comment type="caution">
    <text evidence="2">The sequence shown here is derived from an EMBL/GenBank/DDBJ whole genome shotgun (WGS) entry which is preliminary data.</text>
</comment>
<evidence type="ECO:0000313" key="2">
    <source>
        <dbReference type="EMBL" id="OOS26148.1"/>
    </source>
</evidence>
<name>A0A1T0CUW4_9GAMM</name>
<dbReference type="STRING" id="573983.B0681_03135"/>
<dbReference type="AlphaFoldDB" id="A0A1T0CUW4"/>
<protein>
    <recommendedName>
        <fullName evidence="1">YagK/YfjJ C-terminal domain-containing protein</fullName>
    </recommendedName>
</protein>
<reference evidence="2 3" key="1">
    <citation type="submission" date="2017-02" db="EMBL/GenBank/DDBJ databases">
        <title>Draft genome sequence of Moraxella porci CCUG 54912T type strain.</title>
        <authorList>
            <person name="Salva-Serra F."/>
            <person name="Engstrom-Jakobsson H."/>
            <person name="Thorell K."/>
            <person name="Jaen-Luchoro D."/>
            <person name="Gonzales-Siles L."/>
            <person name="Karlsson R."/>
            <person name="Yazdan S."/>
            <person name="Boulund F."/>
            <person name="Johnning A."/>
            <person name="Engstrand L."/>
            <person name="Kristiansson E."/>
            <person name="Moore E."/>
        </authorList>
    </citation>
    <scope>NUCLEOTIDE SEQUENCE [LARGE SCALE GENOMIC DNA]</scope>
    <source>
        <strain evidence="2 3">CCUG 54912</strain>
    </source>
</reference>
<dbReference type="InterPro" id="IPR057271">
    <property type="entry name" value="YagK_YfjJ_C"/>
</dbReference>